<feature type="coiled-coil region" evidence="1">
    <location>
        <begin position="202"/>
        <end position="233"/>
    </location>
</feature>
<evidence type="ECO:0000313" key="3">
    <source>
        <dbReference type="EMBL" id="CAD5206221.1"/>
    </source>
</evidence>
<sequence>MCIQEVKNARVMDYAHRPDKGNRSSGSAVDANILKCPKCSDRLEPLLLDTKGEGNDREQTIWWTCKQVANRKCNFPLNMPTNVYWVTRNGFEIDREYIPLPKIYLLPPNFQYLYPQTFPNSPKPSSASFFSSDSVCSCCSSPTTDHKSSQETKPVKKKPRKNNFKSMTERIRNMETEPLKQKAPEESKAKCSYYKRSSRYVYNQESKEKKDSQKEVERRERKLIRSLAHLQKEILEKSVNERLGIKTKRDCDTPTSTEMSVSTASTSTSTGPKEEEAPNKLCDHIESTGFPELDRLIQQRYLKTMKKLTKRKKRRPRPEAVENVIVDTTVDMSVEERTAWEDELMGGFDDLHHTH</sequence>
<organism evidence="3 4">
    <name type="scientific">Bursaphelenchus okinawaensis</name>
    <dbReference type="NCBI Taxonomy" id="465554"/>
    <lineage>
        <taxon>Eukaryota</taxon>
        <taxon>Metazoa</taxon>
        <taxon>Ecdysozoa</taxon>
        <taxon>Nematoda</taxon>
        <taxon>Chromadorea</taxon>
        <taxon>Rhabditida</taxon>
        <taxon>Tylenchina</taxon>
        <taxon>Tylenchomorpha</taxon>
        <taxon>Aphelenchoidea</taxon>
        <taxon>Aphelenchoididae</taxon>
        <taxon>Bursaphelenchus</taxon>
    </lineage>
</organism>
<comment type="caution">
    <text evidence="3">The sequence shown here is derived from an EMBL/GenBank/DDBJ whole genome shotgun (WGS) entry which is preliminary data.</text>
</comment>
<evidence type="ECO:0000313" key="4">
    <source>
        <dbReference type="Proteomes" id="UP000614601"/>
    </source>
</evidence>
<dbReference type="OrthoDB" id="5835567at2759"/>
<dbReference type="EMBL" id="CAJFCW020000001">
    <property type="protein sequence ID" value="CAG9080904.1"/>
    <property type="molecule type" value="Genomic_DNA"/>
</dbReference>
<evidence type="ECO:0000256" key="2">
    <source>
        <dbReference type="SAM" id="MobiDB-lite"/>
    </source>
</evidence>
<feature type="region of interest" description="Disordered" evidence="2">
    <location>
        <begin position="248"/>
        <end position="278"/>
    </location>
</feature>
<dbReference type="Proteomes" id="UP000614601">
    <property type="component" value="Unassembled WGS sequence"/>
</dbReference>
<reference evidence="3" key="1">
    <citation type="submission" date="2020-09" db="EMBL/GenBank/DDBJ databases">
        <authorList>
            <person name="Kikuchi T."/>
        </authorList>
    </citation>
    <scope>NUCLEOTIDE SEQUENCE</scope>
    <source>
        <strain evidence="3">SH1</strain>
    </source>
</reference>
<dbReference type="EMBL" id="CAJFDH010000001">
    <property type="protein sequence ID" value="CAD5206221.1"/>
    <property type="molecule type" value="Genomic_DNA"/>
</dbReference>
<evidence type="ECO:0000256" key="1">
    <source>
        <dbReference type="SAM" id="Coils"/>
    </source>
</evidence>
<accession>A0A811JST7</accession>
<gene>
    <name evidence="3" type="ORF">BOKJ2_LOCUS905</name>
</gene>
<keyword evidence="1" id="KW-0175">Coiled coil</keyword>
<feature type="compositionally biased region" description="Basic and acidic residues" evidence="2">
    <location>
        <begin position="167"/>
        <end position="189"/>
    </location>
</feature>
<dbReference type="Proteomes" id="UP000783686">
    <property type="component" value="Unassembled WGS sequence"/>
</dbReference>
<feature type="compositionally biased region" description="Basic and acidic residues" evidence="2">
    <location>
        <begin position="144"/>
        <end position="154"/>
    </location>
</feature>
<keyword evidence="4" id="KW-1185">Reference proteome</keyword>
<dbReference type="AlphaFoldDB" id="A0A811JST7"/>
<protein>
    <submittedName>
        <fullName evidence="3">Uncharacterized protein</fullName>
    </submittedName>
</protein>
<proteinExistence type="predicted"/>
<feature type="region of interest" description="Disordered" evidence="2">
    <location>
        <begin position="141"/>
        <end position="189"/>
    </location>
</feature>
<name>A0A811JST7_9BILA</name>
<feature type="compositionally biased region" description="Low complexity" evidence="2">
    <location>
        <begin position="255"/>
        <end position="270"/>
    </location>
</feature>